<keyword evidence="2" id="KW-1185">Reference proteome</keyword>
<dbReference type="AlphaFoldDB" id="A0A9N8VZZ7"/>
<accession>A0A9N8VZZ7</accession>
<dbReference type="Proteomes" id="UP000789405">
    <property type="component" value="Unassembled WGS sequence"/>
</dbReference>
<organism evidence="1 2">
    <name type="scientific">Dentiscutata erythropus</name>
    <dbReference type="NCBI Taxonomy" id="1348616"/>
    <lineage>
        <taxon>Eukaryota</taxon>
        <taxon>Fungi</taxon>
        <taxon>Fungi incertae sedis</taxon>
        <taxon>Mucoromycota</taxon>
        <taxon>Glomeromycotina</taxon>
        <taxon>Glomeromycetes</taxon>
        <taxon>Diversisporales</taxon>
        <taxon>Gigasporaceae</taxon>
        <taxon>Dentiscutata</taxon>
    </lineage>
</organism>
<proteinExistence type="predicted"/>
<protein>
    <submittedName>
        <fullName evidence="1">21447_t:CDS:1</fullName>
    </submittedName>
</protein>
<comment type="caution">
    <text evidence="1">The sequence shown here is derived from an EMBL/GenBank/DDBJ whole genome shotgun (WGS) entry which is preliminary data.</text>
</comment>
<reference evidence="1" key="1">
    <citation type="submission" date="2021-06" db="EMBL/GenBank/DDBJ databases">
        <authorList>
            <person name="Kallberg Y."/>
            <person name="Tangrot J."/>
            <person name="Rosling A."/>
        </authorList>
    </citation>
    <scope>NUCLEOTIDE SEQUENCE</scope>
    <source>
        <strain evidence="1">MA453B</strain>
    </source>
</reference>
<gene>
    <name evidence="1" type="ORF">DERYTH_LOCUS1288</name>
</gene>
<name>A0A9N8VZZ7_9GLOM</name>
<dbReference type="OrthoDB" id="272624at2759"/>
<evidence type="ECO:0000313" key="1">
    <source>
        <dbReference type="EMBL" id="CAG8467288.1"/>
    </source>
</evidence>
<sequence>MDFFERLKILASKAAAVYHEMEVVEESTDTDQVNACRVKTPYDNRYAYAETEVEQDDNTEVENSNEPIQIEDELKERGSINEVFHNNNEESNEVI</sequence>
<dbReference type="EMBL" id="CAJVPY010000348">
    <property type="protein sequence ID" value="CAG8467288.1"/>
    <property type="molecule type" value="Genomic_DNA"/>
</dbReference>
<evidence type="ECO:0000313" key="2">
    <source>
        <dbReference type="Proteomes" id="UP000789405"/>
    </source>
</evidence>